<dbReference type="Gene3D" id="3.40.140.10">
    <property type="entry name" value="Cytidine Deaminase, domain 2"/>
    <property type="match status" value="1"/>
</dbReference>
<feature type="domain" description="CMP/dCMP-type deaminase" evidence="1">
    <location>
        <begin position="1"/>
        <end position="117"/>
    </location>
</feature>
<dbReference type="GO" id="GO:0052717">
    <property type="term" value="F:tRNA-specific adenosine-34 deaminase activity"/>
    <property type="evidence" value="ECO:0007669"/>
    <property type="project" value="UniProtKB-EC"/>
</dbReference>
<evidence type="ECO:0000313" key="4">
    <source>
        <dbReference type="Proteomes" id="UP000231962"/>
    </source>
</evidence>
<dbReference type="GO" id="GO:0046872">
    <property type="term" value="F:metal ion binding"/>
    <property type="evidence" value="ECO:0007669"/>
    <property type="project" value="UniProtKB-KW"/>
</dbReference>
<gene>
    <name evidence="2" type="ORF">CH360_00805</name>
    <name evidence="3" type="ORF">CH373_00805</name>
</gene>
<organism evidence="3 5">
    <name type="scientific">Leptospira perolatii</name>
    <dbReference type="NCBI Taxonomy" id="2023191"/>
    <lineage>
        <taxon>Bacteria</taxon>
        <taxon>Pseudomonadati</taxon>
        <taxon>Spirochaetota</taxon>
        <taxon>Spirochaetia</taxon>
        <taxon>Leptospirales</taxon>
        <taxon>Leptospiraceae</taxon>
        <taxon>Leptospira</taxon>
    </lineage>
</organism>
<dbReference type="CDD" id="cd01285">
    <property type="entry name" value="nucleoside_deaminase"/>
    <property type="match status" value="1"/>
</dbReference>
<evidence type="ECO:0000313" key="2">
    <source>
        <dbReference type="EMBL" id="PJZ71095.1"/>
    </source>
</evidence>
<evidence type="ECO:0000313" key="3">
    <source>
        <dbReference type="EMBL" id="PJZ74627.1"/>
    </source>
</evidence>
<dbReference type="RefSeq" id="WP_100712037.1">
    <property type="nucleotide sequence ID" value="NZ_NPDY01000001.1"/>
</dbReference>
<accession>A0A2M9ZRB6</accession>
<dbReference type="EMBL" id="NPDY01000001">
    <property type="protein sequence ID" value="PJZ71095.1"/>
    <property type="molecule type" value="Genomic_DNA"/>
</dbReference>
<evidence type="ECO:0000313" key="5">
    <source>
        <dbReference type="Proteomes" id="UP000231990"/>
    </source>
</evidence>
<dbReference type="EMBL" id="NPDZ01000001">
    <property type="protein sequence ID" value="PJZ74627.1"/>
    <property type="molecule type" value="Genomic_DNA"/>
</dbReference>
<dbReference type="Pfam" id="PF00383">
    <property type="entry name" value="dCMP_cyt_deam_1"/>
    <property type="match status" value="1"/>
</dbReference>
<dbReference type="Proteomes" id="UP000231962">
    <property type="component" value="Unassembled WGS sequence"/>
</dbReference>
<dbReference type="PANTHER" id="PTHR11079:SF202">
    <property type="entry name" value="TRNA-SPECIFIC ADENOSINE DEAMINASE"/>
    <property type="match status" value="1"/>
</dbReference>
<evidence type="ECO:0000259" key="1">
    <source>
        <dbReference type="PROSITE" id="PS51747"/>
    </source>
</evidence>
<dbReference type="InterPro" id="IPR016193">
    <property type="entry name" value="Cytidine_deaminase-like"/>
</dbReference>
<dbReference type="AlphaFoldDB" id="A0A2M9ZRB6"/>
<dbReference type="OrthoDB" id="9802676at2"/>
<proteinExistence type="predicted"/>
<dbReference type="Proteomes" id="UP000231990">
    <property type="component" value="Unassembled WGS sequence"/>
</dbReference>
<dbReference type="PROSITE" id="PS51747">
    <property type="entry name" value="CYT_DCMP_DEAMINASES_2"/>
    <property type="match status" value="1"/>
</dbReference>
<dbReference type="SUPFAM" id="SSF53927">
    <property type="entry name" value="Cytidine deaminase-like"/>
    <property type="match status" value="1"/>
</dbReference>
<keyword evidence="4" id="KW-1185">Reference proteome</keyword>
<dbReference type="PANTHER" id="PTHR11079">
    <property type="entry name" value="CYTOSINE DEAMINASE FAMILY MEMBER"/>
    <property type="match status" value="1"/>
</dbReference>
<name>A0A2M9ZRB6_9LEPT</name>
<dbReference type="InterPro" id="IPR002125">
    <property type="entry name" value="CMP_dCMP_dom"/>
</dbReference>
<protein>
    <submittedName>
        <fullName evidence="3">Cytidine deaminase</fullName>
    </submittedName>
</protein>
<comment type="caution">
    <text evidence="3">The sequence shown here is derived from an EMBL/GenBank/DDBJ whole genome shotgun (WGS) entry which is preliminary data.</text>
</comment>
<reference evidence="4 5" key="1">
    <citation type="submission" date="2017-07" db="EMBL/GenBank/DDBJ databases">
        <title>Leptospira spp. isolated from tropical soils.</title>
        <authorList>
            <person name="Thibeaux R."/>
            <person name="Iraola G."/>
            <person name="Ferres I."/>
            <person name="Bierque E."/>
            <person name="Girault D."/>
            <person name="Soupe-Gilbert M.-E."/>
            <person name="Picardeau M."/>
            <person name="Goarant C."/>
        </authorList>
    </citation>
    <scope>NUCLEOTIDE SEQUENCE [LARGE SCALE GENOMIC DNA]</scope>
    <source>
        <strain evidence="3 5">FH1-B-B1</strain>
        <strain evidence="2 4">FH1-B-C1</strain>
    </source>
</reference>
<sequence>MELTEILPHLPDFLHRFHSLRSEYAEEIPSFTRIYYKENLICETSNLVELSDDSSQHSEVLALAKAKELLKSRYLHDCLLLTTLEPCLMCSGSILLSRIPKVAYLLAAKQGEGISSLSLETIYSRNFFPELLLVHTPETKEAFQSFFKDKRKKEPEI</sequence>
<dbReference type="GO" id="GO:0002100">
    <property type="term" value="P:tRNA wobble adenosine to inosine editing"/>
    <property type="evidence" value="ECO:0007669"/>
    <property type="project" value="InterPro"/>
</dbReference>